<dbReference type="Pfam" id="PF03226">
    <property type="entry name" value="Yippee-Mis18"/>
    <property type="match status" value="1"/>
</dbReference>
<comment type="similarity">
    <text evidence="1">Belongs to the yippee family.</text>
</comment>
<organism evidence="5 6">
    <name type="scientific">Komagataella phaffii (strain GS115 / ATCC 20864)</name>
    <name type="common">Yeast</name>
    <name type="synonym">Pichia pastoris</name>
    <dbReference type="NCBI Taxonomy" id="644223"/>
    <lineage>
        <taxon>Eukaryota</taxon>
        <taxon>Fungi</taxon>
        <taxon>Dikarya</taxon>
        <taxon>Ascomycota</taxon>
        <taxon>Saccharomycotina</taxon>
        <taxon>Pichiomycetes</taxon>
        <taxon>Pichiales</taxon>
        <taxon>Pichiaceae</taxon>
        <taxon>Komagataella</taxon>
    </lineage>
</organism>
<sequence>MGLVYLQYFKDEPTLPKVPEATVDRRDSWGAGSNSRRSSDNTLFSRSSFSTALTNFRDDDSTITETIVDEKLPLVSNDSPYSLSRDSNLLLCNQCYTQVCQMPLIISDNFHGKHGKAYLVSHLLNVELDEKPSTKIMLTGEYLVTNVYCKQCRSCLGWKYLESDSRKENYKVGKFVIELELLEEVSAGR</sequence>
<dbReference type="InterPro" id="IPR034751">
    <property type="entry name" value="Yippee"/>
</dbReference>
<dbReference type="Gene3D" id="2.170.150.20">
    <property type="entry name" value="Peptide methionine sulfoxide reductase"/>
    <property type="match status" value="1"/>
</dbReference>
<dbReference type="InterPro" id="IPR039058">
    <property type="entry name" value="Yippee_fam"/>
</dbReference>
<dbReference type="Proteomes" id="UP000000314">
    <property type="component" value="Chromosome 1"/>
</dbReference>
<evidence type="ECO:0000259" key="4">
    <source>
        <dbReference type="PROSITE" id="PS51792"/>
    </source>
</evidence>
<protein>
    <recommendedName>
        <fullName evidence="4">Yippee domain-containing protein</fullName>
    </recommendedName>
</protein>
<evidence type="ECO:0000256" key="1">
    <source>
        <dbReference type="ARBA" id="ARBA00005613"/>
    </source>
</evidence>
<proteinExistence type="inferred from homology"/>
<dbReference type="RefSeq" id="XP_002489460.1">
    <property type="nucleotide sequence ID" value="XM_002489415.1"/>
</dbReference>
<evidence type="ECO:0000256" key="2">
    <source>
        <dbReference type="ARBA" id="ARBA00022723"/>
    </source>
</evidence>
<dbReference type="HOGENOM" id="CLU_1619531_0_0_1"/>
<dbReference type="EMBL" id="FN392319">
    <property type="protein sequence ID" value="CAY67179.1"/>
    <property type="molecule type" value="Genomic_DNA"/>
</dbReference>
<dbReference type="OrthoDB" id="6407410at2759"/>
<keyword evidence="2" id="KW-0479">Metal-binding</keyword>
<reference evidence="5 6" key="1">
    <citation type="journal article" date="2009" name="Nat. Biotechnol.">
        <title>Genome sequence of the recombinant protein production host Pichia pastoris.</title>
        <authorList>
            <person name="De Schutter K."/>
            <person name="Lin Y.C."/>
            <person name="Tiels P."/>
            <person name="Van Hecke A."/>
            <person name="Glinka S."/>
            <person name="Weber-Lehmann J."/>
            <person name="Rouze P."/>
            <person name="Van de Peer Y."/>
            <person name="Callewaert N."/>
        </authorList>
    </citation>
    <scope>NUCLEOTIDE SEQUENCE [LARGE SCALE GENOMIC DNA]</scope>
    <source>
        <strain evidence="6">GS115 / ATCC 20864</strain>
    </source>
</reference>
<dbReference type="GeneID" id="8197587"/>
<dbReference type="InterPro" id="IPR004910">
    <property type="entry name" value="Yippee/Mis18/Cereblon"/>
</dbReference>
<dbReference type="KEGG" id="ppa:PAS_chr1-3_0119"/>
<dbReference type="InParanoid" id="C4QVA6"/>
<dbReference type="GO" id="GO:0046872">
    <property type="term" value="F:metal ion binding"/>
    <property type="evidence" value="ECO:0007669"/>
    <property type="project" value="UniProtKB-KW"/>
</dbReference>
<dbReference type="PROSITE" id="PS51792">
    <property type="entry name" value="YIPPEE"/>
    <property type="match status" value="1"/>
</dbReference>
<evidence type="ECO:0000313" key="6">
    <source>
        <dbReference type="Proteomes" id="UP000000314"/>
    </source>
</evidence>
<keyword evidence="3" id="KW-0862">Zinc</keyword>
<accession>C4QVA6</accession>
<keyword evidence="6" id="KW-1185">Reference proteome</keyword>
<name>C4QVA6_KOMPG</name>
<evidence type="ECO:0000313" key="5">
    <source>
        <dbReference type="EMBL" id="CAY67179.1"/>
    </source>
</evidence>
<dbReference type="STRING" id="644223.C4QVA6"/>
<feature type="domain" description="Yippee" evidence="4">
    <location>
        <begin position="88"/>
        <end position="186"/>
    </location>
</feature>
<dbReference type="OMA" id="KCHNHIC"/>
<dbReference type="PANTHER" id="PTHR13848">
    <property type="entry name" value="PROTEIN YIPPEE-LIKE CG15309-RELATED"/>
    <property type="match status" value="1"/>
</dbReference>
<dbReference type="eggNOG" id="KOG3399">
    <property type="taxonomic scope" value="Eukaryota"/>
</dbReference>
<dbReference type="AlphaFoldDB" id="C4QVA6"/>
<evidence type="ECO:0000256" key="3">
    <source>
        <dbReference type="ARBA" id="ARBA00022833"/>
    </source>
</evidence>
<gene>
    <name evidence="5" type="ordered locus">PAS_chr1-3_0119</name>
</gene>